<organism evidence="2">
    <name type="scientific">Tetraodon nigroviridis</name>
    <name type="common">Spotted green pufferfish</name>
    <name type="synonym">Chelonodon nigroviridis</name>
    <dbReference type="NCBI Taxonomy" id="99883"/>
    <lineage>
        <taxon>Eukaryota</taxon>
        <taxon>Metazoa</taxon>
        <taxon>Chordata</taxon>
        <taxon>Craniata</taxon>
        <taxon>Vertebrata</taxon>
        <taxon>Euteleostomi</taxon>
        <taxon>Actinopterygii</taxon>
        <taxon>Neopterygii</taxon>
        <taxon>Teleostei</taxon>
        <taxon>Neoteleostei</taxon>
        <taxon>Acanthomorphata</taxon>
        <taxon>Eupercaria</taxon>
        <taxon>Tetraodontiformes</taxon>
        <taxon>Tetradontoidea</taxon>
        <taxon>Tetraodontidae</taxon>
        <taxon>Tetraodon</taxon>
    </lineage>
</organism>
<accession>Q4RAE5</accession>
<comment type="caution">
    <text evidence="2">The sequence shown here is derived from an EMBL/GenBank/DDBJ whole genome shotgun (WGS) entry which is preliminary data.</text>
</comment>
<dbReference type="PANTHER" id="PTHR46170:SF1">
    <property type="entry name" value="GATOR COMPLEX PROTEIN WDR59"/>
    <property type="match status" value="1"/>
</dbReference>
<feature type="non-terminal residue" evidence="2">
    <location>
        <position position="156"/>
    </location>
</feature>
<dbReference type="GO" id="GO:1904263">
    <property type="term" value="P:positive regulation of TORC1 signaling"/>
    <property type="evidence" value="ECO:0007669"/>
    <property type="project" value="TreeGrafter"/>
</dbReference>
<evidence type="ECO:0000313" key="2">
    <source>
        <dbReference type="EMBL" id="CAG14638.1"/>
    </source>
</evidence>
<feature type="region of interest" description="Disordered" evidence="1">
    <location>
        <begin position="103"/>
        <end position="123"/>
    </location>
</feature>
<dbReference type="GO" id="GO:0035859">
    <property type="term" value="C:Seh1-associated complex"/>
    <property type="evidence" value="ECO:0007669"/>
    <property type="project" value="TreeGrafter"/>
</dbReference>
<name>Q4RAE5_TETNG</name>
<feature type="non-terminal residue" evidence="2">
    <location>
        <position position="1"/>
    </location>
</feature>
<evidence type="ECO:0000256" key="1">
    <source>
        <dbReference type="SAM" id="MobiDB-lite"/>
    </source>
</evidence>
<protein>
    <submittedName>
        <fullName evidence="2">(spotted green pufferfish) hypothetical protein</fullName>
    </submittedName>
</protein>
<reference evidence="2" key="2">
    <citation type="submission" date="2004-02" db="EMBL/GenBank/DDBJ databases">
        <authorList>
            <consortium name="Genoscope"/>
            <consortium name="Whitehead Institute Centre for Genome Research"/>
        </authorList>
    </citation>
    <scope>NUCLEOTIDE SEQUENCE</scope>
</reference>
<dbReference type="InterPro" id="IPR049567">
    <property type="entry name" value="WDR59-like"/>
</dbReference>
<sequence length="156" mass="16952">GSKDYQLVTWSRDQTLRIWRVDPQLQKVRVQLGQRDASCLFPSTSTLTVLLSCSCAPARASRTCWTPLVLGLAQVSDVPGSPKAITEAVRQLILCRVRPPSPCPARLSSVSAPPLSSDLDSGARQDSVLGSGLPQTLQQEFSLVNLQIRNVNVEVE</sequence>
<dbReference type="GO" id="GO:0005774">
    <property type="term" value="C:vacuolar membrane"/>
    <property type="evidence" value="ECO:0007669"/>
    <property type="project" value="TreeGrafter"/>
</dbReference>
<dbReference type="KEGG" id="tng:GSTEN00036497G001"/>
<dbReference type="GO" id="GO:0034198">
    <property type="term" value="P:cellular response to amino acid starvation"/>
    <property type="evidence" value="ECO:0007669"/>
    <property type="project" value="TreeGrafter"/>
</dbReference>
<proteinExistence type="predicted"/>
<gene>
    <name evidence="2" type="ORF">GSTENG00036497001</name>
</gene>
<dbReference type="GO" id="GO:0035591">
    <property type="term" value="F:signaling adaptor activity"/>
    <property type="evidence" value="ECO:0007669"/>
    <property type="project" value="TreeGrafter"/>
</dbReference>
<reference evidence="2" key="1">
    <citation type="journal article" date="2004" name="Nature">
        <title>Genome duplication in the teleost fish Tetraodon nigroviridis reveals the early vertebrate proto-karyotype.</title>
        <authorList>
            <person name="Jaillon O."/>
            <person name="Aury J.-M."/>
            <person name="Brunet F."/>
            <person name="Petit J.-L."/>
            <person name="Stange-Thomann N."/>
            <person name="Mauceli E."/>
            <person name="Bouneau L."/>
            <person name="Fischer C."/>
            <person name="Ozouf-Costaz C."/>
            <person name="Bernot A."/>
            <person name="Nicaud S."/>
            <person name="Jaffe D."/>
            <person name="Fisher S."/>
            <person name="Lutfalla G."/>
            <person name="Dossat C."/>
            <person name="Segurens B."/>
            <person name="Dasilva C."/>
            <person name="Salanoubat M."/>
            <person name="Levy M."/>
            <person name="Boudet N."/>
            <person name="Castellano S."/>
            <person name="Anthouard V."/>
            <person name="Jubin C."/>
            <person name="Castelli V."/>
            <person name="Katinka M."/>
            <person name="Vacherie B."/>
            <person name="Biemont C."/>
            <person name="Skalli Z."/>
            <person name="Cattolico L."/>
            <person name="Poulain J."/>
            <person name="De Berardinis V."/>
            <person name="Cruaud C."/>
            <person name="Duprat S."/>
            <person name="Brottier P."/>
            <person name="Coutanceau J.-P."/>
            <person name="Gouzy J."/>
            <person name="Parra G."/>
            <person name="Lardier G."/>
            <person name="Chapple C."/>
            <person name="McKernan K.J."/>
            <person name="McEwan P."/>
            <person name="Bosak S."/>
            <person name="Kellis M."/>
            <person name="Volff J.-N."/>
            <person name="Guigo R."/>
            <person name="Zody M.C."/>
            <person name="Mesirov J."/>
            <person name="Lindblad-Toh K."/>
            <person name="Birren B."/>
            <person name="Nusbaum C."/>
            <person name="Kahn D."/>
            <person name="Robinson-Rechavi M."/>
            <person name="Laudet V."/>
            <person name="Schachter V."/>
            <person name="Quetier F."/>
            <person name="Saurin W."/>
            <person name="Scarpelli C."/>
            <person name="Wincker P."/>
            <person name="Lander E.S."/>
            <person name="Weissenbach J."/>
            <person name="Roest Crollius H."/>
        </authorList>
    </citation>
    <scope>NUCLEOTIDE SEQUENCE [LARGE SCALE GENOMIC DNA]</scope>
</reference>
<dbReference type="AlphaFoldDB" id="Q4RAE5"/>
<dbReference type="EMBL" id="CAAE01023854">
    <property type="protein sequence ID" value="CAG14638.1"/>
    <property type="molecule type" value="Genomic_DNA"/>
</dbReference>
<dbReference type="PANTHER" id="PTHR46170">
    <property type="entry name" value="GATOR COMPLEX PROTEIN WDR59"/>
    <property type="match status" value="1"/>
</dbReference>
<dbReference type="OrthoDB" id="311712at2759"/>